<keyword evidence="7 10" id="KW-0472">Membrane</keyword>
<feature type="transmembrane region" description="Helical" evidence="10">
    <location>
        <begin position="491"/>
        <end position="512"/>
    </location>
</feature>
<evidence type="ECO:0000259" key="11">
    <source>
        <dbReference type="PROSITE" id="PS50850"/>
    </source>
</evidence>
<feature type="transmembrane region" description="Helical" evidence="10">
    <location>
        <begin position="641"/>
        <end position="662"/>
    </location>
</feature>
<dbReference type="GO" id="GO:0022857">
    <property type="term" value="F:transmembrane transporter activity"/>
    <property type="evidence" value="ECO:0007669"/>
    <property type="project" value="InterPro"/>
</dbReference>
<dbReference type="PROSITE" id="PS00216">
    <property type="entry name" value="SUGAR_TRANSPORT_1"/>
    <property type="match status" value="1"/>
</dbReference>
<feature type="transmembrane region" description="Helical" evidence="10">
    <location>
        <begin position="674"/>
        <end position="698"/>
    </location>
</feature>
<dbReference type="PANTHER" id="PTHR48021:SF46">
    <property type="entry name" value="MAJOR FACILITATOR SUPERFAMILY (MFS) PROFILE DOMAIN-CONTAINING PROTEIN"/>
    <property type="match status" value="1"/>
</dbReference>
<evidence type="ECO:0000256" key="2">
    <source>
        <dbReference type="ARBA" id="ARBA00022448"/>
    </source>
</evidence>
<dbReference type="SUPFAM" id="SSF103473">
    <property type="entry name" value="MFS general substrate transporter"/>
    <property type="match status" value="2"/>
</dbReference>
<dbReference type="OrthoDB" id="6133115at2759"/>
<dbReference type="InterPro" id="IPR005829">
    <property type="entry name" value="Sugar_transporter_CS"/>
</dbReference>
<dbReference type="Pfam" id="PF00083">
    <property type="entry name" value="Sugar_tr"/>
    <property type="match status" value="1"/>
</dbReference>
<evidence type="ECO:0000256" key="9">
    <source>
        <dbReference type="ARBA" id="ARBA00024348"/>
    </source>
</evidence>
<dbReference type="InterPro" id="IPR020846">
    <property type="entry name" value="MFS_dom"/>
</dbReference>
<dbReference type="InterPro" id="IPR036259">
    <property type="entry name" value="MFS_trans_sf"/>
</dbReference>
<reference evidence="12" key="1">
    <citation type="submission" date="2022-01" db="EMBL/GenBank/DDBJ databases">
        <authorList>
            <person name="King R."/>
        </authorList>
    </citation>
    <scope>NUCLEOTIDE SEQUENCE</scope>
</reference>
<keyword evidence="3" id="KW-1003">Cell membrane</keyword>
<dbReference type="FunFam" id="1.20.1250.20:FF:000055">
    <property type="entry name" value="Facilitated trehalose transporter Tret1-2 homolog"/>
    <property type="match status" value="1"/>
</dbReference>
<accession>A0A9N9T8Q5</accession>
<keyword evidence="4" id="KW-0762">Sugar transport</keyword>
<evidence type="ECO:0000313" key="12">
    <source>
        <dbReference type="EMBL" id="CAG9841085.1"/>
    </source>
</evidence>
<comment type="similarity">
    <text evidence="9">Belongs to the major facilitator superfamily. Sugar transporter (TC 2.A.1.1) family. Trehalose transporter subfamily.</text>
</comment>
<feature type="domain" description="Major facilitator superfamily (MFS) profile" evidence="11">
    <location>
        <begin position="321"/>
        <end position="765"/>
    </location>
</feature>
<evidence type="ECO:0000256" key="3">
    <source>
        <dbReference type="ARBA" id="ARBA00022475"/>
    </source>
</evidence>
<evidence type="ECO:0000256" key="5">
    <source>
        <dbReference type="ARBA" id="ARBA00022692"/>
    </source>
</evidence>
<feature type="transmembrane region" description="Helical" evidence="10">
    <location>
        <begin position="466"/>
        <end position="485"/>
    </location>
</feature>
<evidence type="ECO:0000256" key="1">
    <source>
        <dbReference type="ARBA" id="ARBA00004651"/>
    </source>
</evidence>
<feature type="transmembrane region" description="Helical" evidence="10">
    <location>
        <begin position="385"/>
        <end position="402"/>
    </location>
</feature>
<evidence type="ECO:0000256" key="8">
    <source>
        <dbReference type="ARBA" id="ARBA00023180"/>
    </source>
</evidence>
<feature type="transmembrane region" description="Helical" evidence="10">
    <location>
        <begin position="433"/>
        <end position="454"/>
    </location>
</feature>
<dbReference type="PROSITE" id="PS50850">
    <property type="entry name" value="MFS"/>
    <property type="match status" value="1"/>
</dbReference>
<dbReference type="AlphaFoldDB" id="A0A9N9T8Q5"/>
<feature type="transmembrane region" description="Helical" evidence="10">
    <location>
        <begin position="409"/>
        <end position="427"/>
    </location>
</feature>
<dbReference type="InterPro" id="IPR005828">
    <property type="entry name" value="MFS_sugar_transport-like"/>
</dbReference>
<keyword evidence="5 10" id="KW-0812">Transmembrane</keyword>
<protein>
    <recommendedName>
        <fullName evidence="11">Major facilitator superfamily (MFS) profile domain-containing protein</fullName>
    </recommendedName>
</protein>
<keyword evidence="2" id="KW-0813">Transport</keyword>
<evidence type="ECO:0000256" key="10">
    <source>
        <dbReference type="SAM" id="Phobius"/>
    </source>
</evidence>
<evidence type="ECO:0000256" key="4">
    <source>
        <dbReference type="ARBA" id="ARBA00022597"/>
    </source>
</evidence>
<feature type="transmembrane region" description="Helical" evidence="10">
    <location>
        <begin position="607"/>
        <end position="629"/>
    </location>
</feature>
<dbReference type="EMBL" id="OU898284">
    <property type="protein sequence ID" value="CAG9841085.1"/>
    <property type="molecule type" value="Genomic_DNA"/>
</dbReference>
<dbReference type="FunFam" id="1.20.1250.20:FF:000218">
    <property type="entry name" value="facilitated trehalose transporter Tret1"/>
    <property type="match status" value="1"/>
</dbReference>
<feature type="transmembrane region" description="Helical" evidence="10">
    <location>
        <begin position="710"/>
        <end position="729"/>
    </location>
</feature>
<dbReference type="GO" id="GO:0005886">
    <property type="term" value="C:plasma membrane"/>
    <property type="evidence" value="ECO:0007669"/>
    <property type="project" value="UniProtKB-SubCell"/>
</dbReference>
<dbReference type="InterPro" id="IPR050549">
    <property type="entry name" value="MFS_Trehalose_Transporter"/>
</dbReference>
<gene>
    <name evidence="12" type="ORF">DIABBA_LOCUS13677</name>
</gene>
<feature type="transmembrane region" description="Helical" evidence="10">
    <location>
        <begin position="575"/>
        <end position="595"/>
    </location>
</feature>
<feature type="transmembrane region" description="Helical" evidence="10">
    <location>
        <begin position="346"/>
        <end position="365"/>
    </location>
</feature>
<feature type="transmembrane region" description="Helical" evidence="10">
    <location>
        <begin position="197"/>
        <end position="218"/>
    </location>
</feature>
<keyword evidence="13" id="KW-1185">Reference proteome</keyword>
<feature type="transmembrane region" description="Helical" evidence="10">
    <location>
        <begin position="313"/>
        <end position="334"/>
    </location>
</feature>
<evidence type="ECO:0000256" key="6">
    <source>
        <dbReference type="ARBA" id="ARBA00022989"/>
    </source>
</evidence>
<feature type="transmembrane region" description="Helical" evidence="10">
    <location>
        <begin position="741"/>
        <end position="761"/>
    </location>
</feature>
<feature type="transmembrane region" description="Helical" evidence="10">
    <location>
        <begin position="172"/>
        <end position="191"/>
    </location>
</feature>
<evidence type="ECO:0000313" key="13">
    <source>
        <dbReference type="Proteomes" id="UP001153709"/>
    </source>
</evidence>
<name>A0A9N9T8Q5_DIABA</name>
<keyword evidence="8" id="KW-0325">Glycoprotein</keyword>
<dbReference type="Proteomes" id="UP001153709">
    <property type="component" value="Chromosome 9"/>
</dbReference>
<feature type="transmembrane region" description="Helical" evidence="10">
    <location>
        <begin position="91"/>
        <end position="108"/>
    </location>
</feature>
<evidence type="ECO:0000256" key="7">
    <source>
        <dbReference type="ARBA" id="ARBA00023136"/>
    </source>
</evidence>
<feature type="transmembrane region" description="Helical" evidence="10">
    <location>
        <begin position="139"/>
        <end position="160"/>
    </location>
</feature>
<dbReference type="PANTHER" id="PTHR48021">
    <property type="match status" value="1"/>
</dbReference>
<comment type="subcellular location">
    <subcellularLocation>
        <location evidence="1">Cell membrane</location>
        <topology evidence="1">Multi-pass membrane protein</topology>
    </subcellularLocation>
</comment>
<feature type="transmembrane region" description="Helical" evidence="10">
    <location>
        <begin position="115"/>
        <end position="133"/>
    </location>
</feature>
<sequence length="781" mass="86294">MGSSGRRPTTSPRRNLQKMLSTRPITASVCASVVLRDAKCSEFLLRTKNSNLMAVSYGMITGWTSPMIPYFLSEESHIRMTIHEAESLETLLSMGAVMGLPITAYLVNKIGRKRSLLLASAVFVISWVMVIFAKVVTVIYVARVIAGIGGDMAYVAGPCYIAEIADQKIRGFLSSIIYLMMLIGVLTIYITGPFLPYYVPPIIAICLLLVELVVFSMLPETPYYLLFSGQEEAAIKSIKFYRSSDSVEKELVDMRTAIERQKTEKGGVKDIFTVKSYRKSLLIMTVLNAAQQFSGINILLMNLHPILESAGSIYLEPSLTAIIFAAIMFLAASLASGTVDKFGPNLMAISDGMTVGWTSPMIPYFLSEKSHIQMTQHEAEWLETWLLMGAIIGLPFTAYFVNKIGRKRSLLLASALLVIAWVVVIFAKDVTVIYVSRVIAGIGGDMAFVAAPCYIAEIADQKIRGFLSSVIYLMMLTGILTIYITGPFLPYYVPPIIGTCLLVVELVVFSMLPETPYYLLFSGQEEAAIKSIKFYRSSSSVEKELVDIKAAVERQKSEKGGVKDILTVKSYRKSLLIMTVLNAAQQFSSINVILMNMHQILESAGSIYLEPSLTAIIFAAIMFLAAGLASGTVDKFGRKKLLYLSSILTGICLLTLAIYFHIKNAGYEYKHVSWLPLVAVMVYALVFKYGLGMVPIVITAEIFASKIKALGMALVDGVYVSSAIIAISLYNYLKDSYGMHIPFYLFSLCSFLTSFYVIFFIPETKGKTLDQIQLMLEGKHK</sequence>
<feature type="transmembrane region" description="Helical" evidence="10">
    <location>
        <begin position="52"/>
        <end position="71"/>
    </location>
</feature>
<organism evidence="12 13">
    <name type="scientific">Diabrotica balteata</name>
    <name type="common">Banded cucumber beetle</name>
    <dbReference type="NCBI Taxonomy" id="107213"/>
    <lineage>
        <taxon>Eukaryota</taxon>
        <taxon>Metazoa</taxon>
        <taxon>Ecdysozoa</taxon>
        <taxon>Arthropoda</taxon>
        <taxon>Hexapoda</taxon>
        <taxon>Insecta</taxon>
        <taxon>Pterygota</taxon>
        <taxon>Neoptera</taxon>
        <taxon>Endopterygota</taxon>
        <taxon>Coleoptera</taxon>
        <taxon>Polyphaga</taxon>
        <taxon>Cucujiformia</taxon>
        <taxon>Chrysomeloidea</taxon>
        <taxon>Chrysomelidae</taxon>
        <taxon>Galerucinae</taxon>
        <taxon>Diabroticina</taxon>
        <taxon>Diabroticites</taxon>
        <taxon>Diabrotica</taxon>
    </lineage>
</organism>
<keyword evidence="6 10" id="KW-1133">Transmembrane helix</keyword>
<proteinExistence type="inferred from homology"/>
<feature type="transmembrane region" description="Helical" evidence="10">
    <location>
        <begin position="281"/>
        <end position="301"/>
    </location>
</feature>
<dbReference type="Gene3D" id="1.20.1250.20">
    <property type="entry name" value="MFS general substrate transporter like domains"/>
    <property type="match status" value="2"/>
</dbReference>